<dbReference type="InterPro" id="IPR011008">
    <property type="entry name" value="Dimeric_a/b-barrel"/>
</dbReference>
<evidence type="ECO:0000313" key="2">
    <source>
        <dbReference type="EMBL" id="GIJ53335.1"/>
    </source>
</evidence>
<keyword evidence="3" id="KW-1185">Reference proteome</keyword>
<dbReference type="InterPro" id="IPR021708">
    <property type="entry name" value="DUF3291"/>
</dbReference>
<dbReference type="RefSeq" id="WP_203987398.1">
    <property type="nucleotide sequence ID" value="NZ_BOPG01000006.1"/>
</dbReference>
<feature type="domain" description="DUF3291" evidence="1">
    <location>
        <begin position="57"/>
        <end position="124"/>
    </location>
</feature>
<evidence type="ECO:0000259" key="1">
    <source>
        <dbReference type="Pfam" id="PF11695"/>
    </source>
</evidence>
<organism evidence="2 3">
    <name type="scientific">Virgisporangium aurantiacum</name>
    <dbReference type="NCBI Taxonomy" id="175570"/>
    <lineage>
        <taxon>Bacteria</taxon>
        <taxon>Bacillati</taxon>
        <taxon>Actinomycetota</taxon>
        <taxon>Actinomycetes</taxon>
        <taxon>Micromonosporales</taxon>
        <taxon>Micromonosporaceae</taxon>
        <taxon>Virgisporangium</taxon>
    </lineage>
</organism>
<comment type="caution">
    <text evidence="2">The sequence shown here is derived from an EMBL/GenBank/DDBJ whole genome shotgun (WGS) entry which is preliminary data.</text>
</comment>
<reference evidence="2" key="1">
    <citation type="submission" date="2021-01" db="EMBL/GenBank/DDBJ databases">
        <title>Whole genome shotgun sequence of Virgisporangium aurantiacum NBRC 16421.</title>
        <authorList>
            <person name="Komaki H."/>
            <person name="Tamura T."/>
        </authorList>
    </citation>
    <scope>NUCLEOTIDE SEQUENCE</scope>
    <source>
        <strain evidence="2">NBRC 16421</strain>
    </source>
</reference>
<protein>
    <recommendedName>
        <fullName evidence="1">DUF3291 domain-containing protein</fullName>
    </recommendedName>
</protein>
<proteinExistence type="predicted"/>
<dbReference type="AlphaFoldDB" id="A0A8J4DWD3"/>
<accession>A0A8J4DWD3</accession>
<evidence type="ECO:0000313" key="3">
    <source>
        <dbReference type="Proteomes" id="UP000612585"/>
    </source>
</evidence>
<name>A0A8J4DWD3_9ACTN</name>
<dbReference type="EMBL" id="BOPG01000006">
    <property type="protein sequence ID" value="GIJ53335.1"/>
    <property type="molecule type" value="Genomic_DNA"/>
</dbReference>
<dbReference type="SUPFAM" id="SSF54909">
    <property type="entry name" value="Dimeric alpha+beta barrel"/>
    <property type="match status" value="1"/>
</dbReference>
<sequence length="127" mass="14529">MPTLPWTKVDPPGDSDAVVMASRFTLSTWRHVLPFFLDAMRIHRQVRRADGAYGVSLEAHPLKREFLTLSSWRDDAAVKALVRAEPHRSVMRKYRAATREATFRFWTAPAAEPPTWSEAKRRLAGPE</sequence>
<dbReference type="Pfam" id="PF11695">
    <property type="entry name" value="DUF3291"/>
    <property type="match status" value="1"/>
</dbReference>
<dbReference type="Proteomes" id="UP000612585">
    <property type="component" value="Unassembled WGS sequence"/>
</dbReference>
<gene>
    <name evidence="2" type="ORF">Vau01_008510</name>
</gene>